<dbReference type="SUPFAM" id="SSF56219">
    <property type="entry name" value="DNase I-like"/>
    <property type="match status" value="1"/>
</dbReference>
<accession>A0A9W7M1E6</accession>
<name>A0A9W7M1E6_HIBTR</name>
<dbReference type="Gene3D" id="3.60.10.10">
    <property type="entry name" value="Endonuclease/exonuclease/phosphatase"/>
    <property type="match status" value="1"/>
</dbReference>
<keyword evidence="2" id="KW-1185">Reference proteome</keyword>
<evidence type="ECO:0000313" key="1">
    <source>
        <dbReference type="EMBL" id="GMI85922.1"/>
    </source>
</evidence>
<dbReference type="Proteomes" id="UP001165190">
    <property type="component" value="Unassembled WGS sequence"/>
</dbReference>
<gene>
    <name evidence="1" type="ORF">HRI_002261500</name>
</gene>
<evidence type="ECO:0008006" key="3">
    <source>
        <dbReference type="Google" id="ProtNLM"/>
    </source>
</evidence>
<sequence>MELSIISWNIRGLGKKEKCCAVRKLITSRKPKILLIQETKLAAFTLATFRSMGVRQNLGRVFSPAEGSAGGLISIWDTNFLR</sequence>
<dbReference type="InterPro" id="IPR036691">
    <property type="entry name" value="Endo/exonu/phosph_ase_sf"/>
</dbReference>
<comment type="caution">
    <text evidence="1">The sequence shown here is derived from an EMBL/GenBank/DDBJ whole genome shotgun (WGS) entry which is preliminary data.</text>
</comment>
<organism evidence="1 2">
    <name type="scientific">Hibiscus trionum</name>
    <name type="common">Flower of an hour</name>
    <dbReference type="NCBI Taxonomy" id="183268"/>
    <lineage>
        <taxon>Eukaryota</taxon>
        <taxon>Viridiplantae</taxon>
        <taxon>Streptophyta</taxon>
        <taxon>Embryophyta</taxon>
        <taxon>Tracheophyta</taxon>
        <taxon>Spermatophyta</taxon>
        <taxon>Magnoliopsida</taxon>
        <taxon>eudicotyledons</taxon>
        <taxon>Gunneridae</taxon>
        <taxon>Pentapetalae</taxon>
        <taxon>rosids</taxon>
        <taxon>malvids</taxon>
        <taxon>Malvales</taxon>
        <taxon>Malvaceae</taxon>
        <taxon>Malvoideae</taxon>
        <taxon>Hibiscus</taxon>
    </lineage>
</organism>
<dbReference type="OrthoDB" id="1881450at2759"/>
<evidence type="ECO:0000313" key="2">
    <source>
        <dbReference type="Proteomes" id="UP001165190"/>
    </source>
</evidence>
<dbReference type="AlphaFoldDB" id="A0A9W7M1E6"/>
<proteinExistence type="predicted"/>
<reference evidence="1" key="1">
    <citation type="submission" date="2023-05" db="EMBL/GenBank/DDBJ databases">
        <title>Genome and transcriptome analyses reveal genes involved in the formation of fine ridges on petal epidermal cells in Hibiscus trionum.</title>
        <authorList>
            <person name="Koshimizu S."/>
            <person name="Masuda S."/>
            <person name="Ishii T."/>
            <person name="Shirasu K."/>
            <person name="Hoshino A."/>
            <person name="Arita M."/>
        </authorList>
    </citation>
    <scope>NUCLEOTIDE SEQUENCE</scope>
    <source>
        <strain evidence="1">Hamamatsu line</strain>
    </source>
</reference>
<dbReference type="EMBL" id="BSYR01000020">
    <property type="protein sequence ID" value="GMI85922.1"/>
    <property type="molecule type" value="Genomic_DNA"/>
</dbReference>
<protein>
    <recommendedName>
        <fullName evidence="3">Endonuclease/exonuclease/phosphatase domain-containing protein</fullName>
    </recommendedName>
</protein>